<keyword evidence="3" id="KW-1185">Reference proteome</keyword>
<evidence type="ECO:0000259" key="1">
    <source>
        <dbReference type="Pfam" id="PF16457"/>
    </source>
</evidence>
<feature type="domain" description="PH" evidence="1">
    <location>
        <begin position="451"/>
        <end position="595"/>
    </location>
</feature>
<dbReference type="GeneID" id="88176005"/>
<dbReference type="KEGG" id="asau:88176005"/>
<evidence type="ECO:0000313" key="3">
    <source>
        <dbReference type="Proteomes" id="UP001338582"/>
    </source>
</evidence>
<sequence length="662" mass="76212">MDETSRQINQKLNELLSKPSSARTGALDAQTAVSLATTLRVKILGSDKQEKVNSIVVLAKLLECVSGADVHSADFCPILDEALFGLLLSIVSAKMSTDTYKAILKIMLLTINGGPFPPAMRKASIEPYLPLYLSLVEHLDAIDVMTARLYLSDSKILLPSIRLVTELINKSLSFNYDKIITLAGRLKHDKFFSTAGNLIEPSDSNVVKAIENLESAYYRLNEYLSKTLFDMQLESHQIMLINLFIFLDVSLNEYATPATSDEYVKAGFTAEPKKFVVENFSILLAMDLKVFLKDPNMTFKKRFHEELMMSDHNRTFPLYLFIDKCTEIWLDTFHRKSVFPEISKHILSWELMIYHSMDNCLRLWQNTRSQLENPRDIEGIIKLLQTNIKLLEGSLLLGLSIDESLESFAERTSDDIRFYQFSEMKSKHKNNWNSIFHGFDTTLKEQTLEFVREQRVMQLLKGAWVHTESHALQLFQNRPKKPNTGNYYFLILSPNRRALHYKEYDEIPARKPTFEEMESQSILLNSIENFKSTKIGKSVGERDKARNKALISIKGTMSYEEIRLTNKQDQTLLSFYTDSEDNKAVWLDGLKMLKGLTQEEHLSVETTQHIKSLQEIRKNTQLLILESEDFADCAPKNSEVVDDAEFYDLNELEEILRDFHYM</sequence>
<dbReference type="Pfam" id="PF16457">
    <property type="entry name" value="PH_12"/>
    <property type="match status" value="1"/>
</dbReference>
<protein>
    <recommendedName>
        <fullName evidence="1">PH domain-containing protein</fullName>
    </recommendedName>
</protein>
<evidence type="ECO:0000313" key="2">
    <source>
        <dbReference type="EMBL" id="WPK27552.1"/>
    </source>
</evidence>
<dbReference type="Proteomes" id="UP001338582">
    <property type="component" value="Chromosome 7"/>
</dbReference>
<name>A0AAX4HHK6_9ASCO</name>
<dbReference type="AlphaFoldDB" id="A0AAX4HHK6"/>
<gene>
    <name evidence="2" type="ORF">PUMCH_004945</name>
</gene>
<proteinExistence type="predicted"/>
<dbReference type="EMBL" id="CP138900">
    <property type="protein sequence ID" value="WPK27552.1"/>
    <property type="molecule type" value="Genomic_DNA"/>
</dbReference>
<dbReference type="InterPro" id="IPR001849">
    <property type="entry name" value="PH_domain"/>
</dbReference>
<accession>A0AAX4HHK6</accession>
<reference evidence="2 3" key="1">
    <citation type="submission" date="2023-10" db="EMBL/GenBank/DDBJ databases">
        <title>Draft Genome Sequence of Candida saopaulonensis from a very Premature Infant with Sepsis.</title>
        <authorList>
            <person name="Ning Y."/>
            <person name="Dai R."/>
            <person name="Xiao M."/>
            <person name="Xu Y."/>
            <person name="Yan Q."/>
            <person name="Zhang L."/>
        </authorList>
    </citation>
    <scope>NUCLEOTIDE SEQUENCE [LARGE SCALE GENOMIC DNA]</scope>
    <source>
        <strain evidence="2 3">19XY460</strain>
    </source>
</reference>
<dbReference type="Gene3D" id="2.30.29.30">
    <property type="entry name" value="Pleckstrin-homology domain (PH domain)/Phosphotyrosine-binding domain (PTB)"/>
    <property type="match status" value="1"/>
</dbReference>
<organism evidence="2 3">
    <name type="scientific">Australozyma saopauloensis</name>
    <dbReference type="NCBI Taxonomy" id="291208"/>
    <lineage>
        <taxon>Eukaryota</taxon>
        <taxon>Fungi</taxon>
        <taxon>Dikarya</taxon>
        <taxon>Ascomycota</taxon>
        <taxon>Saccharomycotina</taxon>
        <taxon>Pichiomycetes</taxon>
        <taxon>Metschnikowiaceae</taxon>
        <taxon>Australozyma</taxon>
    </lineage>
</organism>
<dbReference type="RefSeq" id="XP_062879930.1">
    <property type="nucleotide sequence ID" value="XM_063023860.1"/>
</dbReference>
<dbReference type="InterPro" id="IPR011993">
    <property type="entry name" value="PH-like_dom_sf"/>
</dbReference>